<keyword evidence="3 6" id="KW-0799">Topoisomerase</keyword>
<dbReference type="PROSITE" id="PS52040">
    <property type="entry name" value="TOPO_IIA"/>
    <property type="match status" value="1"/>
</dbReference>
<dbReference type="InterPro" id="IPR002205">
    <property type="entry name" value="Topo_IIA_dom_A"/>
</dbReference>
<dbReference type="Gene3D" id="3.30.1360.40">
    <property type="match status" value="1"/>
</dbReference>
<keyword evidence="5 6" id="KW-0413">Isomerase</keyword>
<feature type="region of interest" description="Disordered" evidence="8">
    <location>
        <begin position="867"/>
        <end position="888"/>
    </location>
</feature>
<feature type="coiled-coil region" evidence="7">
    <location>
        <begin position="433"/>
        <end position="460"/>
    </location>
</feature>
<accession>A0ABU5SP23</accession>
<feature type="active site" description="O-(5'-phospho-DNA)-tyrosine intermediate" evidence="6">
    <location>
        <position position="131"/>
    </location>
</feature>
<keyword evidence="4 6" id="KW-0238">DNA-binding</keyword>
<feature type="compositionally biased region" description="Acidic residues" evidence="8">
    <location>
        <begin position="1"/>
        <end position="11"/>
    </location>
</feature>
<evidence type="ECO:0000256" key="2">
    <source>
        <dbReference type="ARBA" id="ARBA00008263"/>
    </source>
</evidence>
<evidence type="ECO:0000256" key="4">
    <source>
        <dbReference type="ARBA" id="ARBA00023125"/>
    </source>
</evidence>
<feature type="compositionally biased region" description="Polar residues" evidence="8">
    <location>
        <begin position="878"/>
        <end position="888"/>
    </location>
</feature>
<dbReference type="Gene3D" id="1.10.268.10">
    <property type="entry name" value="Topoisomerase, domain 3"/>
    <property type="match status" value="1"/>
</dbReference>
<keyword evidence="11" id="KW-1185">Reference proteome</keyword>
<evidence type="ECO:0000256" key="6">
    <source>
        <dbReference type="PROSITE-ProRule" id="PRU01384"/>
    </source>
</evidence>
<reference evidence="10 11" key="1">
    <citation type="submission" date="2023-12" db="EMBL/GenBank/DDBJ databases">
        <title>Novel species of the genus Arcicella isolated from rivers.</title>
        <authorList>
            <person name="Lu H."/>
        </authorList>
    </citation>
    <scope>NUCLEOTIDE SEQUENCE [LARGE SCALE GENOMIC DNA]</scope>
    <source>
        <strain evidence="10 11">DC25W</strain>
    </source>
</reference>
<dbReference type="Pfam" id="PF00521">
    <property type="entry name" value="DNA_topoisoIV"/>
    <property type="match status" value="1"/>
</dbReference>
<dbReference type="Gene3D" id="3.90.199.10">
    <property type="entry name" value="Topoisomerase II, domain 5"/>
    <property type="match status" value="1"/>
</dbReference>
<dbReference type="InterPro" id="IPR013757">
    <property type="entry name" value="Topo_IIA_A_a_sf"/>
</dbReference>
<evidence type="ECO:0000313" key="10">
    <source>
        <dbReference type="EMBL" id="MEA5429051.1"/>
    </source>
</evidence>
<comment type="caution">
    <text evidence="10">The sequence shown here is derived from an EMBL/GenBank/DDBJ whole genome shotgun (WGS) entry which is preliminary data.</text>
</comment>
<evidence type="ECO:0000256" key="1">
    <source>
        <dbReference type="ARBA" id="ARBA00000185"/>
    </source>
</evidence>
<feature type="domain" description="Topo IIA-type catalytic" evidence="9">
    <location>
        <begin position="50"/>
        <end position="493"/>
    </location>
</feature>
<comment type="catalytic activity">
    <reaction evidence="1 6">
        <text>ATP-dependent breakage, passage and rejoining of double-stranded DNA.</text>
        <dbReference type="EC" id="5.6.2.2"/>
    </reaction>
</comment>
<dbReference type="SMART" id="SM00434">
    <property type="entry name" value="TOP4c"/>
    <property type="match status" value="1"/>
</dbReference>
<evidence type="ECO:0000256" key="3">
    <source>
        <dbReference type="ARBA" id="ARBA00023029"/>
    </source>
</evidence>
<dbReference type="NCBIfam" id="NF009397">
    <property type="entry name" value="PRK12758.1"/>
    <property type="match status" value="1"/>
</dbReference>
<evidence type="ECO:0000256" key="8">
    <source>
        <dbReference type="SAM" id="MobiDB-lite"/>
    </source>
</evidence>
<dbReference type="InterPro" id="IPR013760">
    <property type="entry name" value="Topo_IIA-like_dom_sf"/>
</dbReference>
<evidence type="ECO:0000256" key="5">
    <source>
        <dbReference type="ARBA" id="ARBA00023235"/>
    </source>
</evidence>
<dbReference type="InterPro" id="IPR013758">
    <property type="entry name" value="Topo_IIA_A/C_ab"/>
</dbReference>
<gene>
    <name evidence="10" type="ORF">VB798_20850</name>
</gene>
<dbReference type="RefSeq" id="WP_323689175.1">
    <property type="nucleotide sequence ID" value="NZ_JAYGIM010000017.1"/>
</dbReference>
<keyword evidence="7" id="KW-0175">Coiled coil</keyword>
<dbReference type="Proteomes" id="UP001302222">
    <property type="component" value="Unassembled WGS sequence"/>
</dbReference>
<name>A0ABU5SP23_9BACT</name>
<proteinExistence type="inferred from homology"/>
<dbReference type="SUPFAM" id="SSF56719">
    <property type="entry name" value="Type II DNA topoisomerase"/>
    <property type="match status" value="1"/>
</dbReference>
<dbReference type="PANTHER" id="PTHR43493:SF5">
    <property type="entry name" value="DNA GYRASE SUBUNIT A, CHLOROPLASTIC_MITOCHONDRIAL"/>
    <property type="match status" value="1"/>
</dbReference>
<feature type="region of interest" description="Disordered" evidence="8">
    <location>
        <begin position="1"/>
        <end position="20"/>
    </location>
</feature>
<evidence type="ECO:0000313" key="11">
    <source>
        <dbReference type="Proteomes" id="UP001302222"/>
    </source>
</evidence>
<organism evidence="10 11">
    <name type="scientific">Arcicella lustrica</name>
    <dbReference type="NCBI Taxonomy" id="2984196"/>
    <lineage>
        <taxon>Bacteria</taxon>
        <taxon>Pseudomonadati</taxon>
        <taxon>Bacteroidota</taxon>
        <taxon>Cytophagia</taxon>
        <taxon>Cytophagales</taxon>
        <taxon>Flectobacillaceae</taxon>
        <taxon>Arcicella</taxon>
    </lineage>
</organism>
<evidence type="ECO:0000259" key="9">
    <source>
        <dbReference type="PROSITE" id="PS52040"/>
    </source>
</evidence>
<dbReference type="NCBIfam" id="NF007209">
    <property type="entry name" value="PRK09631.1"/>
    <property type="match status" value="1"/>
</dbReference>
<comment type="similarity">
    <text evidence="2">Belongs to the type II topoisomerase GyrA/ParC subunit family.</text>
</comment>
<dbReference type="EMBL" id="JAYGIM010000017">
    <property type="protein sequence ID" value="MEA5429051.1"/>
    <property type="molecule type" value="Genomic_DNA"/>
</dbReference>
<dbReference type="PANTHER" id="PTHR43493">
    <property type="entry name" value="DNA GYRASE/TOPOISOMERASE SUBUNIT A"/>
    <property type="match status" value="1"/>
</dbReference>
<protein>
    <submittedName>
        <fullName evidence="10">DNA gyrase/topoisomerase IV subunit A</fullName>
    </submittedName>
</protein>
<evidence type="ECO:0000256" key="7">
    <source>
        <dbReference type="SAM" id="Coils"/>
    </source>
</evidence>
<sequence>MENESLPENLEENTNNNPQDDALHQQVAVAGLYENWFLEYASYVILERAVPAIEDGLKPVQRRILHALKEMDDGRFNKVANVIGQTMQYHPHGDASINEAMVNLGQKDLVFDCQGNWGDYRTGDGAAAARYIEVRLSKFALDVIFNPQTTDWQLSYDGRKREPVALPVKFPLLLAHGVEGIAVGLSTKIMPHNFVELIEASIAVLKNKPFELYPDFLTGGSIDVSNYQDGHRGGKIRVRAKIEEFDKKTLVIKDIPFSTTTTNLIESIIKANDAGKIKIKKVIDNTAKDVEIQVQLAPGVSPDVTIDALYAFTDCEISISPNACVIIADKPHFVGVSEVLKVCTQQTVKLLERELEIRRDELMEKLLFSSLEKIFIENRIYRDIEECETFEDVIKTVDKGLEPYKPEFYREIVEEDILRLLEIRIKRISKYDGFKAEEAMKRLQEELAEVLDNLANIIRYSIDYFKNILKKHGKGRERKTEIKNFNTISAAVVAAANQKLYVDRVGGFIGYGLKKEEYVMDCSDIDDIIVFRQDGRCVVTKVQEKVFVGKDIIYVSVFKKNDDRKVYNLAYFDGKSGISYVKRFKVTAVTRDREYDLTAGNPKSKVLYFTANENGEAETIQINLTASCTARVKQFEYDFKELLIKGRDSMGNLLTKYPIRKITLKSAGVSTLGGVDIYYDENVGRLNRDEHGKYLGNFDAKDNILVIYKDGQYELTNFELTNRYEAKDIVSLSKFIPDGIITALYFDGASKLYYVKRFRIETTTIDKKFLFISDEKGSKLILASIDVYPRIEMTYKKDNQSGLIKEEVNLDEIAEVRGWKAMGSKLSTFKVQQITPLASKIVEIPVIEQEEFSKEKEEGSQITKLIPPEEIEFPESGEATTGEQLGLF</sequence>
<dbReference type="InterPro" id="IPR050220">
    <property type="entry name" value="Type_II_DNA_Topoisomerases"/>
</dbReference>